<dbReference type="Proteomes" id="UP000075526">
    <property type="component" value="Unassembled WGS sequence"/>
</dbReference>
<dbReference type="PATRIC" id="fig|178901.13.peg.2660"/>
<reference evidence="2 3" key="1">
    <citation type="submission" date="2015-06" db="EMBL/GenBank/DDBJ databases">
        <title>Improved classification and identification of acetic acid bacteria using matrix-assisted laser desorption/ionization time-of-flight mass spectrometry; Gluconobacter nephelii and Gluconobacter uchimurae are later heterotypic synonyms of Gluconobacter japonicus and Gluconobacter oxydans, respectively.</title>
        <authorList>
            <person name="Li L."/>
            <person name="Cleenwerck I."/>
            <person name="De Vuyst L."/>
            <person name="Vandamme P."/>
        </authorList>
    </citation>
    <scope>NUCLEOTIDE SEQUENCE [LARGE SCALE GENOMIC DNA]</scope>
    <source>
        <strain evidence="2 3">LMG 1552</strain>
    </source>
</reference>
<keyword evidence="1" id="KW-0175">Coiled coil</keyword>
<sequence length="235" mass="27200">MGTEELRLQIEILTKDQEEQAGLQKMFEDEVESLEAENENIKKDIDEINQKLKEERHKNTALTNSLQRTGIDSSSGRHMPEILELACRVDEPEPKECLNAIELIYGDVCTVLETAKESADDMSNFSHGRRLLDMLRRLVTEYRDQLIKSGDSAARTVFSRNEFSAKESETVMNNQKMRKSRTFHYDGKDTEMFRHLKIGVEDNVEKTIRVHFHWDSKKRKIIIGYCGKHLPIAAN</sequence>
<comment type="caution">
    <text evidence="2">The sequence shown here is derived from an EMBL/GenBank/DDBJ whole genome shotgun (WGS) entry which is preliminary data.</text>
</comment>
<dbReference type="EMBL" id="LHZF01000143">
    <property type="protein sequence ID" value="KXV17912.1"/>
    <property type="molecule type" value="Genomic_DNA"/>
</dbReference>
<protein>
    <submittedName>
        <fullName evidence="2">Uncharacterized protein</fullName>
    </submittedName>
</protein>
<proteinExistence type="predicted"/>
<feature type="coiled-coil region" evidence="1">
    <location>
        <begin position="24"/>
        <end position="65"/>
    </location>
</feature>
<evidence type="ECO:0000313" key="2">
    <source>
        <dbReference type="EMBL" id="KXV17912.1"/>
    </source>
</evidence>
<organism evidence="2 3">
    <name type="scientific">Acetobacter malorum</name>
    <dbReference type="NCBI Taxonomy" id="178901"/>
    <lineage>
        <taxon>Bacteria</taxon>
        <taxon>Pseudomonadati</taxon>
        <taxon>Pseudomonadota</taxon>
        <taxon>Alphaproteobacteria</taxon>
        <taxon>Acetobacterales</taxon>
        <taxon>Acetobacteraceae</taxon>
        <taxon>Acetobacter</taxon>
    </lineage>
</organism>
<accession>A0A149RTZ4</accession>
<gene>
    <name evidence="2" type="ORF">AD933_03890</name>
</gene>
<evidence type="ECO:0000313" key="3">
    <source>
        <dbReference type="Proteomes" id="UP000075526"/>
    </source>
</evidence>
<dbReference type="AlphaFoldDB" id="A0A149RTZ4"/>
<evidence type="ECO:0000256" key="1">
    <source>
        <dbReference type="SAM" id="Coils"/>
    </source>
</evidence>
<name>A0A149RTZ4_9PROT</name>